<proteinExistence type="predicted"/>
<dbReference type="GO" id="GO:0003700">
    <property type="term" value="F:DNA-binding transcription factor activity"/>
    <property type="evidence" value="ECO:0007669"/>
    <property type="project" value="TreeGrafter"/>
</dbReference>
<feature type="domain" description="IclR-ED" evidence="5">
    <location>
        <begin position="68"/>
        <end position="251"/>
    </location>
</feature>
<keyword evidence="3" id="KW-0804">Transcription</keyword>
<dbReference type="AlphaFoldDB" id="A0A0G0Q1T1"/>
<dbReference type="Pfam" id="PF09339">
    <property type="entry name" value="HTH_IclR"/>
    <property type="match status" value="1"/>
</dbReference>
<dbReference type="InterPro" id="IPR036388">
    <property type="entry name" value="WH-like_DNA-bd_sf"/>
</dbReference>
<dbReference type="PANTHER" id="PTHR30136:SF24">
    <property type="entry name" value="HTH-TYPE TRANSCRIPTIONAL REPRESSOR ALLR"/>
    <property type="match status" value="1"/>
</dbReference>
<evidence type="ECO:0000256" key="1">
    <source>
        <dbReference type="ARBA" id="ARBA00023015"/>
    </source>
</evidence>
<dbReference type="InterPro" id="IPR050707">
    <property type="entry name" value="HTH_MetabolicPath_Reg"/>
</dbReference>
<dbReference type="SUPFAM" id="SSF46785">
    <property type="entry name" value="Winged helix' DNA-binding domain"/>
    <property type="match status" value="1"/>
</dbReference>
<dbReference type="PROSITE" id="PS51078">
    <property type="entry name" value="ICLR_ED"/>
    <property type="match status" value="1"/>
</dbReference>
<feature type="domain" description="HTH iclR-type" evidence="4">
    <location>
        <begin position="5"/>
        <end position="67"/>
    </location>
</feature>
<comment type="caution">
    <text evidence="6">The sequence shown here is derived from an EMBL/GenBank/DDBJ whole genome shotgun (WGS) entry which is preliminary data.</text>
</comment>
<evidence type="ECO:0000256" key="3">
    <source>
        <dbReference type="ARBA" id="ARBA00023163"/>
    </source>
</evidence>
<dbReference type="PROSITE" id="PS51077">
    <property type="entry name" value="HTH_ICLR"/>
    <property type="match status" value="1"/>
</dbReference>
<gene>
    <name evidence="6" type="ORF">UT30_C0008G0017</name>
</gene>
<protein>
    <submittedName>
        <fullName evidence="6">Transcriptional regulator, IclR family</fullName>
    </submittedName>
</protein>
<dbReference type="InterPro" id="IPR005471">
    <property type="entry name" value="Tscrpt_reg_IclR_N"/>
</dbReference>
<dbReference type="Proteomes" id="UP000033935">
    <property type="component" value="Unassembled WGS sequence"/>
</dbReference>
<dbReference type="Gene3D" id="3.30.450.40">
    <property type="match status" value="1"/>
</dbReference>
<evidence type="ECO:0000313" key="6">
    <source>
        <dbReference type="EMBL" id="KKR04395.1"/>
    </source>
</evidence>
<dbReference type="GO" id="GO:0003677">
    <property type="term" value="F:DNA binding"/>
    <property type="evidence" value="ECO:0007669"/>
    <property type="project" value="UniProtKB-KW"/>
</dbReference>
<dbReference type="InterPro" id="IPR014757">
    <property type="entry name" value="Tscrpt_reg_IclR_C"/>
</dbReference>
<name>A0A0G0Q1T1_9BACT</name>
<keyword evidence="1" id="KW-0805">Transcription regulation</keyword>
<evidence type="ECO:0000259" key="5">
    <source>
        <dbReference type="PROSITE" id="PS51078"/>
    </source>
</evidence>
<dbReference type="GO" id="GO:0045892">
    <property type="term" value="P:negative regulation of DNA-templated transcription"/>
    <property type="evidence" value="ECO:0007669"/>
    <property type="project" value="TreeGrafter"/>
</dbReference>
<dbReference type="SMART" id="SM00346">
    <property type="entry name" value="HTH_ICLR"/>
    <property type="match status" value="1"/>
</dbReference>
<organism evidence="6 7">
    <name type="scientific">Candidatus Uhrbacteria bacterium GW2011_GWF2_39_13</name>
    <dbReference type="NCBI Taxonomy" id="1618995"/>
    <lineage>
        <taxon>Bacteria</taxon>
        <taxon>Candidatus Uhriibacteriota</taxon>
    </lineage>
</organism>
<dbReference type="InterPro" id="IPR036390">
    <property type="entry name" value="WH_DNA-bd_sf"/>
</dbReference>
<dbReference type="Pfam" id="PF01614">
    <property type="entry name" value="IclR_C"/>
    <property type="match status" value="1"/>
</dbReference>
<accession>A0A0G0Q1T1</accession>
<dbReference type="SUPFAM" id="SSF55781">
    <property type="entry name" value="GAF domain-like"/>
    <property type="match status" value="1"/>
</dbReference>
<evidence type="ECO:0000313" key="7">
    <source>
        <dbReference type="Proteomes" id="UP000033935"/>
    </source>
</evidence>
<dbReference type="PANTHER" id="PTHR30136">
    <property type="entry name" value="HELIX-TURN-HELIX TRANSCRIPTIONAL REGULATOR, ICLR FAMILY"/>
    <property type="match status" value="1"/>
</dbReference>
<dbReference type="InterPro" id="IPR029016">
    <property type="entry name" value="GAF-like_dom_sf"/>
</dbReference>
<evidence type="ECO:0000256" key="2">
    <source>
        <dbReference type="ARBA" id="ARBA00023125"/>
    </source>
</evidence>
<dbReference type="EMBL" id="LBWG01000008">
    <property type="protein sequence ID" value="KKR04395.1"/>
    <property type="molecule type" value="Genomic_DNA"/>
</dbReference>
<reference evidence="6 7" key="1">
    <citation type="journal article" date="2015" name="Nature">
        <title>rRNA introns, odd ribosomes, and small enigmatic genomes across a large radiation of phyla.</title>
        <authorList>
            <person name="Brown C.T."/>
            <person name="Hug L.A."/>
            <person name="Thomas B.C."/>
            <person name="Sharon I."/>
            <person name="Castelle C.J."/>
            <person name="Singh A."/>
            <person name="Wilkins M.J."/>
            <person name="Williams K.H."/>
            <person name="Banfield J.F."/>
        </authorList>
    </citation>
    <scope>NUCLEOTIDE SEQUENCE [LARGE SCALE GENOMIC DNA]</scope>
</reference>
<evidence type="ECO:0000259" key="4">
    <source>
        <dbReference type="PROSITE" id="PS51077"/>
    </source>
</evidence>
<dbReference type="Gene3D" id="1.10.10.10">
    <property type="entry name" value="Winged helix-like DNA-binding domain superfamily/Winged helix DNA-binding domain"/>
    <property type="match status" value="1"/>
</dbReference>
<sequence>MAGPIYSVAKALSLLEEIGRHPDGIRLSDISAIFKLEKSSVFRILETLENNGFIIKTSSPVRYMLGLKLFRLGMSKQSAMPFRRMAIPFLKELRDITGETAVLAAIESYDMFFLDTEDAFSMLRCSVDLSRTRPTLYDALGKCLLAHNDDEYIVKYFKDKTQLEAAKNTGRKVDEIKKELKRIKEAGYSTDHGEKEAGIHSIAVPVKHLDVWAGACIGIIYPACRYTPTREKELIEKTKTVGRKLAEAACLMK</sequence>
<keyword evidence="2" id="KW-0238">DNA-binding</keyword>